<comment type="catalytic activity">
    <reaction evidence="1 12">
        <text>AMP + diphosphate = 5-phospho-alpha-D-ribose 1-diphosphate + adenine</text>
        <dbReference type="Rhea" id="RHEA:16609"/>
        <dbReference type="ChEBI" id="CHEBI:16708"/>
        <dbReference type="ChEBI" id="CHEBI:33019"/>
        <dbReference type="ChEBI" id="CHEBI:58017"/>
        <dbReference type="ChEBI" id="CHEBI:456215"/>
        <dbReference type="EC" id="2.4.2.7"/>
    </reaction>
</comment>
<evidence type="ECO:0000256" key="7">
    <source>
        <dbReference type="ARBA" id="ARBA00022490"/>
    </source>
</evidence>
<dbReference type="PROSITE" id="PS51462">
    <property type="entry name" value="NUDIX"/>
    <property type="match status" value="1"/>
</dbReference>
<sequence>MNKGKHMNNGVILHELIESIPDFPKPGILFRDMSPLLANPFAFGMVIDLMQSRWKHAGVTKIGAFDARGFIFAGALAKEMTLPFFMIRKKGKLPGKTVRKEYGLEYGRDSLEIKEGVVQKDDRVLFVDDLLATGGTAHAGKELIESFGASVVGLSTLMELGELGGRELFAGEVYALLTYGKTIEMTDVIARYESKIVLIERLHYPYGFAFPGGHVDPGENAEEAAGREFTEETGLVLTGKKFFMEKSGAWRDPRYESSHSCVFTGEAHGEIRDEKHLTKVVLMSPEEILAMPDEKFAFDHAMVLKKFILNR</sequence>
<dbReference type="FunFam" id="3.40.50.2020:FF:000021">
    <property type="entry name" value="Adenine phosphoribosyltransferase"/>
    <property type="match status" value="1"/>
</dbReference>
<dbReference type="CDD" id="cd02883">
    <property type="entry name" value="NUDIX_Hydrolase"/>
    <property type="match status" value="1"/>
</dbReference>
<dbReference type="GO" id="GO:0016787">
    <property type="term" value="F:hydrolase activity"/>
    <property type="evidence" value="ECO:0007669"/>
    <property type="project" value="UniProtKB-KW"/>
</dbReference>
<dbReference type="EMBL" id="MHLP01000039">
    <property type="protein sequence ID" value="OGZ11268.1"/>
    <property type="molecule type" value="Genomic_DNA"/>
</dbReference>
<dbReference type="GO" id="GO:0006168">
    <property type="term" value="P:adenine salvage"/>
    <property type="evidence" value="ECO:0007669"/>
    <property type="project" value="InterPro"/>
</dbReference>
<dbReference type="InterPro" id="IPR050054">
    <property type="entry name" value="UPRTase/APRTase"/>
</dbReference>
<evidence type="ECO:0000256" key="10">
    <source>
        <dbReference type="ARBA" id="ARBA00022726"/>
    </source>
</evidence>
<dbReference type="CDD" id="cd06223">
    <property type="entry name" value="PRTases_typeI"/>
    <property type="match status" value="1"/>
</dbReference>
<comment type="similarity">
    <text evidence="5 12">Belongs to the purine/pyrimidine phosphoribosyltransferase family.</text>
</comment>
<evidence type="ECO:0000313" key="15">
    <source>
        <dbReference type="EMBL" id="OGZ11268.1"/>
    </source>
</evidence>
<comment type="caution">
    <text evidence="15">The sequence shown here is derived from an EMBL/GenBank/DDBJ whole genome shotgun (WGS) entry which is preliminary data.</text>
</comment>
<dbReference type="GO" id="GO:0006166">
    <property type="term" value="P:purine ribonucleoside salvage"/>
    <property type="evidence" value="ECO:0007669"/>
    <property type="project" value="UniProtKB-KW"/>
</dbReference>
<evidence type="ECO:0000256" key="4">
    <source>
        <dbReference type="ARBA" id="ARBA00004659"/>
    </source>
</evidence>
<dbReference type="Pfam" id="PF00156">
    <property type="entry name" value="Pribosyltran"/>
    <property type="match status" value="1"/>
</dbReference>
<dbReference type="Gene3D" id="3.40.50.2020">
    <property type="match status" value="1"/>
</dbReference>
<dbReference type="InterPro" id="IPR000086">
    <property type="entry name" value="NUDIX_hydrolase_dom"/>
</dbReference>
<dbReference type="STRING" id="1798665.A2942_00545"/>
<evidence type="ECO:0000259" key="14">
    <source>
        <dbReference type="PROSITE" id="PS51462"/>
    </source>
</evidence>
<name>A0A1G2DEQ3_9BACT</name>
<reference evidence="15 16" key="1">
    <citation type="journal article" date="2016" name="Nat. Commun.">
        <title>Thousands of microbial genomes shed light on interconnected biogeochemical processes in an aquifer system.</title>
        <authorList>
            <person name="Anantharaman K."/>
            <person name="Brown C.T."/>
            <person name="Hug L.A."/>
            <person name="Sharon I."/>
            <person name="Castelle C.J."/>
            <person name="Probst A.J."/>
            <person name="Thomas B.C."/>
            <person name="Singh A."/>
            <person name="Wilkins M.J."/>
            <person name="Karaoz U."/>
            <person name="Brodie E.L."/>
            <person name="Williams K.H."/>
            <person name="Hubbard S.S."/>
            <person name="Banfield J.F."/>
        </authorList>
    </citation>
    <scope>NUCLEOTIDE SEQUENCE [LARGE SCALE GENOMIC DNA]</scope>
</reference>
<comment type="similarity">
    <text evidence="13">Belongs to the Nudix hydrolase family.</text>
</comment>
<evidence type="ECO:0000256" key="8">
    <source>
        <dbReference type="ARBA" id="ARBA00022676"/>
    </source>
</evidence>
<dbReference type="PROSITE" id="PS00893">
    <property type="entry name" value="NUDIX_BOX"/>
    <property type="match status" value="1"/>
</dbReference>
<feature type="domain" description="Nudix hydrolase" evidence="14">
    <location>
        <begin position="180"/>
        <end position="306"/>
    </location>
</feature>
<dbReference type="SUPFAM" id="SSF55811">
    <property type="entry name" value="Nudix"/>
    <property type="match status" value="1"/>
</dbReference>
<comment type="pathway">
    <text evidence="4 12">Purine metabolism; AMP biosynthesis via salvage pathway; AMP from adenine: step 1/1.</text>
</comment>
<dbReference type="GO" id="GO:0005737">
    <property type="term" value="C:cytoplasm"/>
    <property type="evidence" value="ECO:0007669"/>
    <property type="project" value="UniProtKB-SubCell"/>
</dbReference>
<protein>
    <recommendedName>
        <fullName evidence="6 12">Adenine phosphoribosyltransferase</fullName>
        <shortName evidence="12">APRT</shortName>
        <ecNumber evidence="6 12">2.4.2.7</ecNumber>
    </recommendedName>
</protein>
<keyword evidence="8 12" id="KW-0328">Glycosyltransferase</keyword>
<dbReference type="PANTHER" id="PTHR32315:SF3">
    <property type="entry name" value="ADENINE PHOSPHORIBOSYLTRANSFERASE"/>
    <property type="match status" value="1"/>
</dbReference>
<dbReference type="UniPathway" id="UPA00588">
    <property type="reaction ID" value="UER00646"/>
</dbReference>
<evidence type="ECO:0000256" key="1">
    <source>
        <dbReference type="ARBA" id="ARBA00000868"/>
    </source>
</evidence>
<dbReference type="HAMAP" id="MF_00004">
    <property type="entry name" value="Aden_phosphoribosyltr"/>
    <property type="match status" value="1"/>
</dbReference>
<dbReference type="InterPro" id="IPR015797">
    <property type="entry name" value="NUDIX_hydrolase-like_dom_sf"/>
</dbReference>
<evidence type="ECO:0000256" key="13">
    <source>
        <dbReference type="RuleBase" id="RU003476"/>
    </source>
</evidence>
<evidence type="ECO:0000313" key="16">
    <source>
        <dbReference type="Proteomes" id="UP000178534"/>
    </source>
</evidence>
<evidence type="ECO:0000256" key="5">
    <source>
        <dbReference type="ARBA" id="ARBA00008391"/>
    </source>
</evidence>
<accession>A0A1G2DEQ3</accession>
<dbReference type="InterPro" id="IPR000836">
    <property type="entry name" value="PRTase_dom"/>
</dbReference>
<keyword evidence="11 13" id="KW-0378">Hydrolase</keyword>
<dbReference type="Gene3D" id="3.90.79.10">
    <property type="entry name" value="Nucleoside Triphosphate Pyrophosphohydrolase"/>
    <property type="match status" value="1"/>
</dbReference>
<dbReference type="PANTHER" id="PTHR32315">
    <property type="entry name" value="ADENINE PHOSPHORIBOSYLTRANSFERASE"/>
    <property type="match status" value="1"/>
</dbReference>
<dbReference type="InterPro" id="IPR020476">
    <property type="entry name" value="Nudix_hydrolase"/>
</dbReference>
<dbReference type="EC" id="2.4.2.7" evidence="6 12"/>
<comment type="subunit">
    <text evidence="12">Homodimer.</text>
</comment>
<evidence type="ECO:0000256" key="3">
    <source>
        <dbReference type="ARBA" id="ARBA00004496"/>
    </source>
</evidence>
<dbReference type="GO" id="GO:0016208">
    <property type="term" value="F:AMP binding"/>
    <property type="evidence" value="ECO:0007669"/>
    <property type="project" value="TreeGrafter"/>
</dbReference>
<dbReference type="Pfam" id="PF00293">
    <property type="entry name" value="NUDIX"/>
    <property type="match status" value="1"/>
</dbReference>
<evidence type="ECO:0000256" key="6">
    <source>
        <dbReference type="ARBA" id="ARBA00011893"/>
    </source>
</evidence>
<dbReference type="Proteomes" id="UP000178534">
    <property type="component" value="Unassembled WGS sequence"/>
</dbReference>
<gene>
    <name evidence="12" type="primary">apt</name>
    <name evidence="15" type="ORF">A2942_00545</name>
</gene>
<dbReference type="InterPro" id="IPR020084">
    <property type="entry name" value="NUDIX_hydrolase_CS"/>
</dbReference>
<evidence type="ECO:0000256" key="12">
    <source>
        <dbReference type="HAMAP-Rule" id="MF_00004"/>
    </source>
</evidence>
<keyword evidence="10 12" id="KW-0660">Purine salvage</keyword>
<comment type="subcellular location">
    <subcellularLocation>
        <location evidence="3 12">Cytoplasm</location>
    </subcellularLocation>
</comment>
<dbReference type="NCBIfam" id="NF002634">
    <property type="entry name" value="PRK02304.1-3"/>
    <property type="match status" value="1"/>
</dbReference>
<dbReference type="PRINTS" id="PR00502">
    <property type="entry name" value="NUDIXFAMILY"/>
</dbReference>
<organism evidence="15 16">
    <name type="scientific">Candidatus Lloydbacteria bacterium RIFCSPLOWO2_01_FULL_50_20</name>
    <dbReference type="NCBI Taxonomy" id="1798665"/>
    <lineage>
        <taxon>Bacteria</taxon>
        <taxon>Candidatus Lloydiibacteriota</taxon>
    </lineage>
</organism>
<keyword evidence="7 12" id="KW-0963">Cytoplasm</keyword>
<keyword evidence="9 12" id="KW-0808">Transferase</keyword>
<dbReference type="InterPro" id="IPR005764">
    <property type="entry name" value="Ade_phspho_trans"/>
</dbReference>
<dbReference type="GO" id="GO:0003999">
    <property type="term" value="F:adenine phosphoribosyltransferase activity"/>
    <property type="evidence" value="ECO:0007669"/>
    <property type="project" value="UniProtKB-UniRule"/>
</dbReference>
<proteinExistence type="inferred from homology"/>
<dbReference type="AlphaFoldDB" id="A0A1G2DEQ3"/>
<evidence type="ECO:0000256" key="2">
    <source>
        <dbReference type="ARBA" id="ARBA00003968"/>
    </source>
</evidence>
<comment type="function">
    <text evidence="2 12">Catalyzes a salvage reaction resulting in the formation of AMP, that is energically less costly than de novo synthesis.</text>
</comment>
<evidence type="ECO:0000256" key="9">
    <source>
        <dbReference type="ARBA" id="ARBA00022679"/>
    </source>
</evidence>
<dbReference type="GO" id="GO:0002055">
    <property type="term" value="F:adenine binding"/>
    <property type="evidence" value="ECO:0007669"/>
    <property type="project" value="TreeGrafter"/>
</dbReference>
<evidence type="ECO:0000256" key="11">
    <source>
        <dbReference type="ARBA" id="ARBA00022801"/>
    </source>
</evidence>
<dbReference type="NCBIfam" id="NF002636">
    <property type="entry name" value="PRK02304.1-5"/>
    <property type="match status" value="1"/>
</dbReference>
<dbReference type="SUPFAM" id="SSF53271">
    <property type="entry name" value="PRTase-like"/>
    <property type="match status" value="1"/>
</dbReference>
<dbReference type="InterPro" id="IPR029057">
    <property type="entry name" value="PRTase-like"/>
</dbReference>
<dbReference type="GO" id="GO:0044209">
    <property type="term" value="P:AMP salvage"/>
    <property type="evidence" value="ECO:0007669"/>
    <property type="project" value="UniProtKB-UniRule"/>
</dbReference>